<feature type="domain" description="Agenet" evidence="1">
    <location>
        <begin position="69"/>
        <end position="125"/>
    </location>
</feature>
<dbReference type="AlphaFoldDB" id="A0ABD2XYD9"/>
<name>A0ABD2XYD9_9GENT</name>
<evidence type="ECO:0000313" key="3">
    <source>
        <dbReference type="Proteomes" id="UP001630127"/>
    </source>
</evidence>
<dbReference type="EMBL" id="JBJUIK010000016">
    <property type="protein sequence ID" value="KAL3500384.1"/>
    <property type="molecule type" value="Genomic_DNA"/>
</dbReference>
<accession>A0ABD2XYD9</accession>
<evidence type="ECO:0000313" key="2">
    <source>
        <dbReference type="EMBL" id="KAL3500384.1"/>
    </source>
</evidence>
<gene>
    <name evidence="2" type="ORF">ACH5RR_039477</name>
</gene>
<organism evidence="2 3">
    <name type="scientific">Cinchona calisaya</name>
    <dbReference type="NCBI Taxonomy" id="153742"/>
    <lineage>
        <taxon>Eukaryota</taxon>
        <taxon>Viridiplantae</taxon>
        <taxon>Streptophyta</taxon>
        <taxon>Embryophyta</taxon>
        <taxon>Tracheophyta</taxon>
        <taxon>Spermatophyta</taxon>
        <taxon>Magnoliopsida</taxon>
        <taxon>eudicotyledons</taxon>
        <taxon>Gunneridae</taxon>
        <taxon>Pentapetalae</taxon>
        <taxon>asterids</taxon>
        <taxon>lamiids</taxon>
        <taxon>Gentianales</taxon>
        <taxon>Rubiaceae</taxon>
        <taxon>Cinchonoideae</taxon>
        <taxon>Cinchoneae</taxon>
        <taxon>Cinchona</taxon>
    </lineage>
</organism>
<dbReference type="InterPro" id="IPR008395">
    <property type="entry name" value="Agenet-like_dom"/>
</dbReference>
<protein>
    <recommendedName>
        <fullName evidence="1">Agenet domain-containing protein</fullName>
    </recommendedName>
</protein>
<sequence length="247" mass="28167">MRYKKGCKVEVMNKKEVPISWHSAEILSGNGHTYYVRYEYNPGISDGSMVERVSRKLVRPCRPPSPSMETWNVGDTVEVFEDFSWKIATILKVMQGDHYMVRLLGCSMESNVHKLNIRGQWLWLDEKWIPMGKNYRACGVNQINKLSGCNIYQKTSFQAEKLNARIHTEAQINCLVIDRGTGLQESPKLSRSLKRLLPDSSCVIESFTGKAQKIRAVEKDGRKQNMASPSLVEKGQIWRHASLASMV</sequence>
<dbReference type="PANTHER" id="PTHR31917">
    <property type="entry name" value="AGENET DOMAIN-CONTAINING PROTEIN-RELATED"/>
    <property type="match status" value="1"/>
</dbReference>
<feature type="domain" description="Agenet" evidence="1">
    <location>
        <begin position="1"/>
        <end position="66"/>
    </location>
</feature>
<comment type="caution">
    <text evidence="2">The sequence shown here is derived from an EMBL/GenBank/DDBJ whole genome shotgun (WGS) entry which is preliminary data.</text>
</comment>
<dbReference type="Pfam" id="PF05641">
    <property type="entry name" value="Agenet"/>
    <property type="match status" value="1"/>
</dbReference>
<keyword evidence="3" id="KW-1185">Reference proteome</keyword>
<dbReference type="PANTHER" id="PTHR31917:SF5">
    <property type="entry name" value="OS02G0204500 PROTEIN"/>
    <property type="match status" value="1"/>
</dbReference>
<evidence type="ECO:0000259" key="1">
    <source>
        <dbReference type="SMART" id="SM00743"/>
    </source>
</evidence>
<dbReference type="InterPro" id="IPR014002">
    <property type="entry name" value="Agenet_dom_plant"/>
</dbReference>
<dbReference type="SMART" id="SM00743">
    <property type="entry name" value="Agenet"/>
    <property type="match status" value="2"/>
</dbReference>
<proteinExistence type="predicted"/>
<dbReference type="Proteomes" id="UP001630127">
    <property type="component" value="Unassembled WGS sequence"/>
</dbReference>
<reference evidence="2 3" key="1">
    <citation type="submission" date="2024-11" db="EMBL/GenBank/DDBJ databases">
        <title>A near-complete genome assembly of Cinchona calisaya.</title>
        <authorList>
            <person name="Lian D.C."/>
            <person name="Zhao X.W."/>
            <person name="Wei L."/>
        </authorList>
    </citation>
    <scope>NUCLEOTIDE SEQUENCE [LARGE SCALE GENOMIC DNA]</scope>
    <source>
        <tissue evidence="2">Nenye</tissue>
    </source>
</reference>